<protein>
    <submittedName>
        <fullName evidence="1">Uncharacterized protein</fullName>
    </submittedName>
</protein>
<proteinExistence type="predicted"/>
<keyword evidence="2" id="KW-1185">Reference proteome</keyword>
<comment type="caution">
    <text evidence="1">The sequence shown here is derived from an EMBL/GenBank/DDBJ whole genome shotgun (WGS) entry which is preliminary data.</text>
</comment>
<evidence type="ECO:0000313" key="2">
    <source>
        <dbReference type="Proteomes" id="UP001500596"/>
    </source>
</evidence>
<dbReference type="RefSeq" id="WP_344050777.1">
    <property type="nucleotide sequence ID" value="NZ_BAAAPK010000001.1"/>
</dbReference>
<organism evidence="1 2">
    <name type="scientific">Microbacterium lacus</name>
    <dbReference type="NCBI Taxonomy" id="415217"/>
    <lineage>
        <taxon>Bacteria</taxon>
        <taxon>Bacillati</taxon>
        <taxon>Actinomycetota</taxon>
        <taxon>Actinomycetes</taxon>
        <taxon>Micrococcales</taxon>
        <taxon>Microbacteriaceae</taxon>
        <taxon>Microbacterium</taxon>
    </lineage>
</organism>
<gene>
    <name evidence="1" type="ORF">GCM10009807_02490</name>
</gene>
<reference evidence="1 2" key="1">
    <citation type="journal article" date="2019" name="Int. J. Syst. Evol. Microbiol.">
        <title>The Global Catalogue of Microorganisms (GCM) 10K type strain sequencing project: providing services to taxonomists for standard genome sequencing and annotation.</title>
        <authorList>
            <consortium name="The Broad Institute Genomics Platform"/>
            <consortium name="The Broad Institute Genome Sequencing Center for Infectious Disease"/>
            <person name="Wu L."/>
            <person name="Ma J."/>
        </authorList>
    </citation>
    <scope>NUCLEOTIDE SEQUENCE [LARGE SCALE GENOMIC DNA]</scope>
    <source>
        <strain evidence="1 2">JCM 15575</strain>
    </source>
</reference>
<sequence>MASPFDAALTAADAGAWARALEALSSAERRLDDAVRRLDTIAVGAVQAAERTRWQTDAATRFFAAADAWRRAVAVLPSEVAAARDETVRARLRIESRVWTGLE</sequence>
<dbReference type="Proteomes" id="UP001500596">
    <property type="component" value="Unassembled WGS sequence"/>
</dbReference>
<name>A0ABN2FYI1_9MICO</name>
<dbReference type="EMBL" id="BAAAPK010000001">
    <property type="protein sequence ID" value="GAA1662098.1"/>
    <property type="molecule type" value="Genomic_DNA"/>
</dbReference>
<accession>A0ABN2FYI1</accession>
<evidence type="ECO:0000313" key="1">
    <source>
        <dbReference type="EMBL" id="GAA1662098.1"/>
    </source>
</evidence>